<dbReference type="RefSeq" id="WP_386335994.1">
    <property type="nucleotide sequence ID" value="NZ_JBHSFG010000001.1"/>
</dbReference>
<proteinExistence type="predicted"/>
<reference evidence="2" key="1">
    <citation type="journal article" date="2019" name="Int. J. Syst. Evol. Microbiol.">
        <title>The Global Catalogue of Microorganisms (GCM) 10K type strain sequencing project: providing services to taxonomists for standard genome sequencing and annotation.</title>
        <authorList>
            <consortium name="The Broad Institute Genomics Platform"/>
            <consortium name="The Broad Institute Genome Sequencing Center for Infectious Disease"/>
            <person name="Wu L."/>
            <person name="Ma J."/>
        </authorList>
    </citation>
    <scope>NUCLEOTIDE SEQUENCE [LARGE SCALE GENOMIC DNA]</scope>
    <source>
        <strain evidence="2">DT43</strain>
    </source>
</reference>
<organism evidence="1 2">
    <name type="scientific">Streptomyces xiangluensis</name>
    <dbReference type="NCBI Taxonomy" id="2665720"/>
    <lineage>
        <taxon>Bacteria</taxon>
        <taxon>Bacillati</taxon>
        <taxon>Actinomycetota</taxon>
        <taxon>Actinomycetes</taxon>
        <taxon>Kitasatosporales</taxon>
        <taxon>Streptomycetaceae</taxon>
        <taxon>Streptomyces</taxon>
    </lineage>
</organism>
<evidence type="ECO:0000313" key="2">
    <source>
        <dbReference type="Proteomes" id="UP001596012"/>
    </source>
</evidence>
<comment type="caution">
    <text evidence="1">The sequence shown here is derived from an EMBL/GenBank/DDBJ whole genome shotgun (WGS) entry which is preliminary data.</text>
</comment>
<dbReference type="Proteomes" id="UP001596012">
    <property type="component" value="Unassembled WGS sequence"/>
</dbReference>
<protein>
    <submittedName>
        <fullName evidence="1">Uncharacterized protein</fullName>
    </submittedName>
</protein>
<dbReference type="EMBL" id="JBHSFG010000001">
    <property type="protein sequence ID" value="MFC4463059.1"/>
    <property type="molecule type" value="Genomic_DNA"/>
</dbReference>
<sequence>MTLLGADSAQLKFQESLQHPGSADALLCPPTRLHIHRGPLRP</sequence>
<accession>A0ABV8YEA6</accession>
<evidence type="ECO:0000313" key="1">
    <source>
        <dbReference type="EMBL" id="MFC4463059.1"/>
    </source>
</evidence>
<gene>
    <name evidence="1" type="ORF">ACFPH6_00220</name>
</gene>
<keyword evidence="2" id="KW-1185">Reference proteome</keyword>
<name>A0ABV8YEA6_9ACTN</name>